<dbReference type="Gene3D" id="3.40.50.1000">
    <property type="entry name" value="HAD superfamily/HAD-like"/>
    <property type="match status" value="1"/>
</dbReference>
<dbReference type="InterPro" id="IPR023198">
    <property type="entry name" value="PGP-like_dom2"/>
</dbReference>
<dbReference type="InterPro" id="IPR041492">
    <property type="entry name" value="HAD_2"/>
</dbReference>
<dbReference type="EMBL" id="WXYO01000002">
    <property type="protein sequence ID" value="NAS11586.1"/>
    <property type="molecule type" value="Genomic_DNA"/>
</dbReference>
<dbReference type="InterPro" id="IPR023214">
    <property type="entry name" value="HAD_sf"/>
</dbReference>
<dbReference type="RefSeq" id="WP_161434606.1">
    <property type="nucleotide sequence ID" value="NZ_WXYO01000002.1"/>
</dbReference>
<gene>
    <name evidence="3" type="ORF">GTQ38_06210</name>
</gene>
<dbReference type="NCBIfam" id="TIGR01493">
    <property type="entry name" value="HAD-SF-IA-v2"/>
    <property type="match status" value="1"/>
</dbReference>
<comment type="similarity">
    <text evidence="1">Belongs to the HAD-like hydrolase superfamily. S-2-haloalkanoic acid dehalogenase family.</text>
</comment>
<organism evidence="3 4">
    <name type="scientific">Poritiphilus flavus</name>
    <dbReference type="NCBI Taxonomy" id="2697053"/>
    <lineage>
        <taxon>Bacteria</taxon>
        <taxon>Pseudomonadati</taxon>
        <taxon>Bacteroidota</taxon>
        <taxon>Flavobacteriia</taxon>
        <taxon>Flavobacteriales</taxon>
        <taxon>Flavobacteriaceae</taxon>
        <taxon>Poritiphilus</taxon>
    </lineage>
</organism>
<dbReference type="InterPro" id="IPR036412">
    <property type="entry name" value="HAD-like_sf"/>
</dbReference>
<dbReference type="SFLD" id="SFLDS00003">
    <property type="entry name" value="Haloacid_Dehalogenase"/>
    <property type="match status" value="1"/>
</dbReference>
<keyword evidence="4" id="KW-1185">Reference proteome</keyword>
<evidence type="ECO:0000313" key="3">
    <source>
        <dbReference type="EMBL" id="NAS11586.1"/>
    </source>
</evidence>
<dbReference type="CDD" id="cd02588">
    <property type="entry name" value="HAD_L2-DEX"/>
    <property type="match status" value="1"/>
</dbReference>
<evidence type="ECO:0000256" key="2">
    <source>
        <dbReference type="ARBA" id="ARBA00022801"/>
    </source>
</evidence>
<dbReference type="Proteomes" id="UP000475249">
    <property type="component" value="Unassembled WGS sequence"/>
</dbReference>
<accession>A0A6L9EA26</accession>
<evidence type="ECO:0000313" key="4">
    <source>
        <dbReference type="Proteomes" id="UP000475249"/>
    </source>
</evidence>
<dbReference type="InterPro" id="IPR006328">
    <property type="entry name" value="2-HAD"/>
</dbReference>
<dbReference type="Gene3D" id="1.10.150.240">
    <property type="entry name" value="Putative phosphatase, domain 2"/>
    <property type="match status" value="1"/>
</dbReference>
<dbReference type="AlphaFoldDB" id="A0A6L9EA26"/>
<name>A0A6L9EA26_9FLAO</name>
<dbReference type="Pfam" id="PF13419">
    <property type="entry name" value="HAD_2"/>
    <property type="match status" value="1"/>
</dbReference>
<dbReference type="NCBIfam" id="TIGR01428">
    <property type="entry name" value="HAD_type_II"/>
    <property type="match status" value="1"/>
</dbReference>
<sequence>MKQTLAFDVYGTLIDTSGVFQTLTELIGPSATAFMESWRQKQLEYSFRRGLMGSYVDFSVCTREALEYCCLKFDEDLTPQAKDRLMAAYTKLPVFEDVGKALRELQEEGHTLYAFSNGSKEAVLTLLESNNIHNFFQGVVSAKSVQTFKPDPKVYEYFAHRATSEKETSWLISGNAFDVFGAINYGMKAVWVKRSESAILDPWAMEPTEQINSLTELSSVLKGYT</sequence>
<dbReference type="InterPro" id="IPR051540">
    <property type="entry name" value="S-2-haloacid_dehalogenase"/>
</dbReference>
<proteinExistence type="inferred from homology"/>
<dbReference type="GO" id="GO:0019120">
    <property type="term" value="F:hydrolase activity, acting on acid halide bonds, in C-halide compounds"/>
    <property type="evidence" value="ECO:0007669"/>
    <property type="project" value="InterPro"/>
</dbReference>
<dbReference type="SUPFAM" id="SSF56784">
    <property type="entry name" value="HAD-like"/>
    <property type="match status" value="1"/>
</dbReference>
<protein>
    <submittedName>
        <fullName evidence="3">Haloacid dehalogenase type II</fullName>
    </submittedName>
</protein>
<dbReference type="PRINTS" id="PR00413">
    <property type="entry name" value="HADHALOGNASE"/>
</dbReference>
<comment type="caution">
    <text evidence="3">The sequence shown here is derived from an EMBL/GenBank/DDBJ whole genome shotgun (WGS) entry which is preliminary data.</text>
</comment>
<dbReference type="SFLD" id="SFLDG01129">
    <property type="entry name" value="C1.5:_HAD__Beta-PGM__Phosphata"/>
    <property type="match status" value="1"/>
</dbReference>
<dbReference type="InterPro" id="IPR006439">
    <property type="entry name" value="HAD-SF_hydro_IA"/>
</dbReference>
<dbReference type="PANTHER" id="PTHR43316:SF3">
    <property type="entry name" value="HALOACID DEHALOGENASE, TYPE II (AFU_ORTHOLOGUE AFUA_2G07750)-RELATED"/>
    <property type="match status" value="1"/>
</dbReference>
<dbReference type="PANTHER" id="PTHR43316">
    <property type="entry name" value="HYDROLASE, HALOACID DELAHOGENASE-RELATED"/>
    <property type="match status" value="1"/>
</dbReference>
<reference evidence="3 4" key="1">
    <citation type="submission" date="2020-01" db="EMBL/GenBank/DDBJ databases">
        <title>Bacteria diversity of Porities sp.</title>
        <authorList>
            <person name="Wang G."/>
        </authorList>
    </citation>
    <scope>NUCLEOTIDE SEQUENCE [LARGE SCALE GENOMIC DNA]</scope>
    <source>
        <strain evidence="3 4">R33</strain>
    </source>
</reference>
<keyword evidence="2" id="KW-0378">Hydrolase</keyword>
<evidence type="ECO:0000256" key="1">
    <source>
        <dbReference type="ARBA" id="ARBA00008106"/>
    </source>
</evidence>